<feature type="region of interest" description="Disordered" evidence="2">
    <location>
        <begin position="304"/>
        <end position="332"/>
    </location>
</feature>
<dbReference type="InterPro" id="IPR022188">
    <property type="entry name" value="TASOR_DUF3715"/>
</dbReference>
<feature type="compositionally biased region" description="Low complexity" evidence="2">
    <location>
        <begin position="855"/>
        <end position="874"/>
    </location>
</feature>
<feature type="region of interest" description="Disordered" evidence="2">
    <location>
        <begin position="854"/>
        <end position="890"/>
    </location>
</feature>
<organism evidence="6 7">
    <name type="scientific">Aldrovandia affinis</name>
    <dbReference type="NCBI Taxonomy" id="143900"/>
    <lineage>
        <taxon>Eukaryota</taxon>
        <taxon>Metazoa</taxon>
        <taxon>Chordata</taxon>
        <taxon>Craniata</taxon>
        <taxon>Vertebrata</taxon>
        <taxon>Euteleostomi</taxon>
        <taxon>Actinopterygii</taxon>
        <taxon>Neopterygii</taxon>
        <taxon>Teleostei</taxon>
        <taxon>Notacanthiformes</taxon>
        <taxon>Halosauridae</taxon>
        <taxon>Aldrovandia</taxon>
    </lineage>
</organism>
<feature type="compositionally biased region" description="Low complexity" evidence="2">
    <location>
        <begin position="1258"/>
        <end position="1269"/>
    </location>
</feature>
<evidence type="ECO:0000256" key="1">
    <source>
        <dbReference type="ARBA" id="ARBA00008058"/>
    </source>
</evidence>
<evidence type="ECO:0000256" key="2">
    <source>
        <dbReference type="SAM" id="MobiDB-lite"/>
    </source>
</evidence>
<evidence type="ECO:0000313" key="6">
    <source>
        <dbReference type="EMBL" id="KAJ8372016.1"/>
    </source>
</evidence>
<dbReference type="InterPro" id="IPR056242">
    <property type="entry name" value="PIN_TASOR"/>
</dbReference>
<accession>A0AAD7W0K3</accession>
<dbReference type="GO" id="GO:0045814">
    <property type="term" value="P:negative regulation of gene expression, epigenetic"/>
    <property type="evidence" value="ECO:0007669"/>
    <property type="project" value="InterPro"/>
</dbReference>
<feature type="domain" description="TASOR alpha/beta" evidence="4">
    <location>
        <begin position="911"/>
        <end position="1007"/>
    </location>
</feature>
<keyword evidence="7" id="KW-1185">Reference proteome</keyword>
<reference evidence="6" key="1">
    <citation type="journal article" date="2023" name="Science">
        <title>Genome structures resolve the early diversification of teleost fishes.</title>
        <authorList>
            <person name="Parey E."/>
            <person name="Louis A."/>
            <person name="Montfort J."/>
            <person name="Bouchez O."/>
            <person name="Roques C."/>
            <person name="Iampietro C."/>
            <person name="Lluch J."/>
            <person name="Castinel A."/>
            <person name="Donnadieu C."/>
            <person name="Desvignes T."/>
            <person name="Floi Bucao C."/>
            <person name="Jouanno E."/>
            <person name="Wen M."/>
            <person name="Mejri S."/>
            <person name="Dirks R."/>
            <person name="Jansen H."/>
            <person name="Henkel C."/>
            <person name="Chen W.J."/>
            <person name="Zahm M."/>
            <person name="Cabau C."/>
            <person name="Klopp C."/>
            <person name="Thompson A.W."/>
            <person name="Robinson-Rechavi M."/>
            <person name="Braasch I."/>
            <person name="Lecointre G."/>
            <person name="Bobe J."/>
            <person name="Postlethwait J.H."/>
            <person name="Berthelot C."/>
            <person name="Roest Crollius H."/>
            <person name="Guiguen Y."/>
        </authorList>
    </citation>
    <scope>NUCLEOTIDE SEQUENCE</scope>
    <source>
        <strain evidence="6">NC1722</strain>
    </source>
</reference>
<dbReference type="Proteomes" id="UP001221898">
    <property type="component" value="Unassembled WGS sequence"/>
</dbReference>
<feature type="compositionally biased region" description="Pro residues" evidence="2">
    <location>
        <begin position="1303"/>
        <end position="1319"/>
    </location>
</feature>
<evidence type="ECO:0000313" key="7">
    <source>
        <dbReference type="Proteomes" id="UP001221898"/>
    </source>
</evidence>
<feature type="compositionally biased region" description="Polar residues" evidence="2">
    <location>
        <begin position="629"/>
        <end position="638"/>
    </location>
</feature>
<dbReference type="Pfam" id="PF23314">
    <property type="entry name" value="TASOR_alpha-beta"/>
    <property type="match status" value="1"/>
</dbReference>
<feature type="compositionally biased region" description="Basic and acidic residues" evidence="2">
    <location>
        <begin position="37"/>
        <end position="71"/>
    </location>
</feature>
<feature type="domain" description="TASOR pseudo-PARP" evidence="3">
    <location>
        <begin position="144"/>
        <end position="290"/>
    </location>
</feature>
<dbReference type="InterPro" id="IPR046432">
    <property type="entry name" value="TASOR"/>
</dbReference>
<feature type="region of interest" description="Disordered" evidence="2">
    <location>
        <begin position="1"/>
        <end position="82"/>
    </location>
</feature>
<gene>
    <name evidence="6" type="ORF">AAFF_G00295280</name>
</gene>
<feature type="region of interest" description="Disordered" evidence="2">
    <location>
        <begin position="677"/>
        <end position="709"/>
    </location>
</feature>
<protein>
    <recommendedName>
        <fullName evidence="8">DUF3715 domain-containing protein</fullName>
    </recommendedName>
</protein>
<feature type="domain" description="TASOR PIN" evidence="5">
    <location>
        <begin position="1011"/>
        <end position="1152"/>
    </location>
</feature>
<dbReference type="Pfam" id="PF24630">
    <property type="entry name" value="PIN_TASOR"/>
    <property type="match status" value="1"/>
</dbReference>
<evidence type="ECO:0000259" key="4">
    <source>
        <dbReference type="Pfam" id="PF23314"/>
    </source>
</evidence>
<name>A0AAD7W0K3_9TELE</name>
<dbReference type="GO" id="GO:0005654">
    <property type="term" value="C:nucleoplasm"/>
    <property type="evidence" value="ECO:0007669"/>
    <property type="project" value="TreeGrafter"/>
</dbReference>
<dbReference type="GO" id="GO:0000792">
    <property type="term" value="C:heterochromatin"/>
    <property type="evidence" value="ECO:0007669"/>
    <property type="project" value="TreeGrafter"/>
</dbReference>
<feature type="region of interest" description="Disordered" evidence="2">
    <location>
        <begin position="1193"/>
        <end position="1319"/>
    </location>
</feature>
<feature type="compositionally biased region" description="Low complexity" evidence="2">
    <location>
        <begin position="316"/>
        <end position="332"/>
    </location>
</feature>
<evidence type="ECO:0000259" key="3">
    <source>
        <dbReference type="Pfam" id="PF12509"/>
    </source>
</evidence>
<evidence type="ECO:0000259" key="5">
    <source>
        <dbReference type="Pfam" id="PF24630"/>
    </source>
</evidence>
<sequence>MAGISRMEVQMTRGRNGSGGREASAEGCSPVELASRTAERADQDGGEAGREGPETGREETGREAAERRRGGEPLSRSFHIPRKSREQKALFQNLPPESREFEDVVKILLSSYLESSSAGTFSYAKARLVHNELLEKDFCEKRRELKQKGRSDSELLESYSFLLTHSSKFQLPEICEKGLHVGHSQVGMLGNPALGVSLSRFSDLLQINPFEVGASGEIIIFKVMKGKVKNVFENKPKISLDPSPGFDCHVSKKSSLVTSLLSYRAFQITQQYFYEYVFDDLKPRPRHVCPYAVVSFLYRGRQGAPTPHPTAPLRPSSSRSSSSRSSSSVESSGGVSVRSRYAVWSGQLQNKGQVVSQVCLCSSSRAFLPLKLPPVVDVHTAVRLDQLKRDIPPSLFCLNTYSRASEVVKSGLYCSLFEVEEIGRGGLSVVLHTLERDGMVMVKPLADKGFLFLLSSAQMVGPNGRGPDWVLRLQVLFVFQESRGVRRFSCEPVEGSLGSEVMCGLRSFIPALHYAQLKLRSCAPPHLAAGVERQARDYLSRSERGRTRPYYMREYQQSLDHLEQLYPAPRHVHNLEGRLRAYLSRPGTYALPVDRAQNMVDSLASANGGSDNGGSENGQAAGTPDKYPQRSSDTSTAQVKGVQACRPPSPAEVLTGGQDCDLRRRDPSAQNLLTFLLTTLTPASPPDPGDRPDRRNGRRRRVKAFSGDQPREESLLPWRLILITGLRTERFRPPGGLGRLDPRALWLPGDAAPCDGGSRRPLSEGADGKVETVVGGSSCPLDAVVERELRSFSVGMQDVLKGQGVKYLCETTRTRPALNPLALSDYVSQHAPPAAVQSFVSMFHEAVKCVIGSQTAPTPSTAPLTNPAAATAETRPPDSPPPGGGVTDGLTAQTKPEVLGGLAEVMEDTRKNIVRFYIHPGDQDEHPDSHCQIKEYLKSLGKEECDPQTYLQRASDSEKLLVIIENQDIAAHLHKVPALLALKSRSVSFAGVDGPEDLRNHTYNELFVSGGFIVSDEFLLSPDFITCERLQALLTALEGRCSPESVWCWKIHRKTQKKLKDLGRSSAEAQALLSLLCTYQRRRLVEFLPYHKCDGATSHTPDLPCLTHLQSQNTQHRHAIFLTERRVEMFPGYSSNGILVASIDDFLERFDELVGPCESSQLELAPPAETAALRGEGLSLEAGPETVAVPLQKASQPALPHGRPSAPTAPHGGVSAPAPQSGGLCPPARPQRAPPLTGPASPSSKRPATLLGRCRICSPPLTTQPSTPTRASSAPTLHGPPLPGDRDPWHSPTTASRGQRRPSAPPLQPRPTPQPANRN</sequence>
<proteinExistence type="inferred from homology"/>
<dbReference type="Pfam" id="PF12509">
    <property type="entry name" value="DUF3715"/>
    <property type="match status" value="1"/>
</dbReference>
<dbReference type="PANTHER" id="PTHR16207">
    <property type="entry name" value="SET DOMAIN-CONTAINING PROTEIN"/>
    <property type="match status" value="1"/>
</dbReference>
<comment type="caution">
    <text evidence="6">The sequence shown here is derived from an EMBL/GenBank/DDBJ whole genome shotgun (WGS) entry which is preliminary data.</text>
</comment>
<feature type="compositionally biased region" description="Pro residues" evidence="2">
    <location>
        <begin position="1227"/>
        <end position="1237"/>
    </location>
</feature>
<comment type="similarity">
    <text evidence="1">Belongs to the TASOR family.</text>
</comment>
<dbReference type="EMBL" id="JAINUG010000419">
    <property type="protein sequence ID" value="KAJ8372016.1"/>
    <property type="molecule type" value="Genomic_DNA"/>
</dbReference>
<feature type="region of interest" description="Disordered" evidence="2">
    <location>
        <begin position="603"/>
        <end position="664"/>
    </location>
</feature>
<evidence type="ECO:0008006" key="8">
    <source>
        <dbReference type="Google" id="ProtNLM"/>
    </source>
</evidence>
<dbReference type="GO" id="GO:0097355">
    <property type="term" value="P:protein localization to heterochromatin"/>
    <property type="evidence" value="ECO:0007669"/>
    <property type="project" value="TreeGrafter"/>
</dbReference>
<dbReference type="InterPro" id="IPR056243">
    <property type="entry name" value="TASOR_ab_dom"/>
</dbReference>
<dbReference type="GO" id="GO:0003682">
    <property type="term" value="F:chromatin binding"/>
    <property type="evidence" value="ECO:0007669"/>
    <property type="project" value="TreeGrafter"/>
</dbReference>
<dbReference type="Gene3D" id="3.90.228.10">
    <property type="match status" value="1"/>
</dbReference>
<dbReference type="PANTHER" id="PTHR16207:SF1">
    <property type="entry name" value="PROTEIN TASOR"/>
    <property type="match status" value="1"/>
</dbReference>